<dbReference type="EnsemblPlants" id="TuG1812G0400000525.01.T01">
    <property type="protein sequence ID" value="TuG1812G0400000525.01.T01.cds363633"/>
    <property type="gene ID" value="TuG1812G0400000525.01"/>
</dbReference>
<dbReference type="AlphaFoldDB" id="A0A8R7U4P7"/>
<dbReference type="Proteomes" id="UP000015106">
    <property type="component" value="Chromosome 4"/>
</dbReference>
<sequence length="72" mass="7685">LNRNINTNCVIPQIQSKASFRCCVLNSSLCLPLPRFDYSLAPAPAPTLSASPFLITPASDACAGQVLPALRR</sequence>
<accession>A0A8R7U4P7</accession>
<reference evidence="2" key="1">
    <citation type="journal article" date="2013" name="Nature">
        <title>Draft genome of the wheat A-genome progenitor Triticum urartu.</title>
        <authorList>
            <person name="Ling H.Q."/>
            <person name="Zhao S."/>
            <person name="Liu D."/>
            <person name="Wang J."/>
            <person name="Sun H."/>
            <person name="Zhang C."/>
            <person name="Fan H."/>
            <person name="Li D."/>
            <person name="Dong L."/>
            <person name="Tao Y."/>
            <person name="Gao C."/>
            <person name="Wu H."/>
            <person name="Li Y."/>
            <person name="Cui Y."/>
            <person name="Guo X."/>
            <person name="Zheng S."/>
            <person name="Wang B."/>
            <person name="Yu K."/>
            <person name="Liang Q."/>
            <person name="Yang W."/>
            <person name="Lou X."/>
            <person name="Chen J."/>
            <person name="Feng M."/>
            <person name="Jian J."/>
            <person name="Zhang X."/>
            <person name="Luo G."/>
            <person name="Jiang Y."/>
            <person name="Liu J."/>
            <person name="Wang Z."/>
            <person name="Sha Y."/>
            <person name="Zhang B."/>
            <person name="Wu H."/>
            <person name="Tang D."/>
            <person name="Shen Q."/>
            <person name="Xue P."/>
            <person name="Zou S."/>
            <person name="Wang X."/>
            <person name="Liu X."/>
            <person name="Wang F."/>
            <person name="Yang Y."/>
            <person name="An X."/>
            <person name="Dong Z."/>
            <person name="Zhang K."/>
            <person name="Zhang X."/>
            <person name="Luo M.C."/>
            <person name="Dvorak J."/>
            <person name="Tong Y."/>
            <person name="Wang J."/>
            <person name="Yang H."/>
            <person name="Li Z."/>
            <person name="Wang D."/>
            <person name="Zhang A."/>
            <person name="Wang J."/>
        </authorList>
    </citation>
    <scope>NUCLEOTIDE SEQUENCE</scope>
    <source>
        <strain evidence="2">cv. G1812</strain>
    </source>
</reference>
<reference evidence="1" key="2">
    <citation type="submission" date="2018-03" db="EMBL/GenBank/DDBJ databases">
        <title>The Triticum urartu genome reveals the dynamic nature of wheat genome evolution.</title>
        <authorList>
            <person name="Ling H."/>
            <person name="Ma B."/>
            <person name="Shi X."/>
            <person name="Liu H."/>
            <person name="Dong L."/>
            <person name="Sun H."/>
            <person name="Cao Y."/>
            <person name="Gao Q."/>
            <person name="Zheng S."/>
            <person name="Li Y."/>
            <person name="Yu Y."/>
            <person name="Du H."/>
            <person name="Qi M."/>
            <person name="Li Y."/>
            <person name="Yu H."/>
            <person name="Cui Y."/>
            <person name="Wang N."/>
            <person name="Chen C."/>
            <person name="Wu H."/>
            <person name="Zhao Y."/>
            <person name="Zhang J."/>
            <person name="Li Y."/>
            <person name="Zhou W."/>
            <person name="Zhang B."/>
            <person name="Hu W."/>
            <person name="Eijk M."/>
            <person name="Tang J."/>
            <person name="Witsenboer H."/>
            <person name="Zhao S."/>
            <person name="Li Z."/>
            <person name="Zhang A."/>
            <person name="Wang D."/>
            <person name="Liang C."/>
        </authorList>
    </citation>
    <scope>NUCLEOTIDE SEQUENCE [LARGE SCALE GENOMIC DNA]</scope>
    <source>
        <strain evidence="1">cv. G1812</strain>
    </source>
</reference>
<evidence type="ECO:0000313" key="1">
    <source>
        <dbReference type="EnsemblPlants" id="TuG1812G0400000525.01.T01.cds363633"/>
    </source>
</evidence>
<dbReference type="Gramene" id="TuG1812G0400000525.01.T01">
    <property type="protein sequence ID" value="TuG1812G0400000525.01.T01.cds363633"/>
    <property type="gene ID" value="TuG1812G0400000525.01"/>
</dbReference>
<organism evidence="1 2">
    <name type="scientific">Triticum urartu</name>
    <name type="common">Red wild einkorn</name>
    <name type="synonym">Crithodium urartu</name>
    <dbReference type="NCBI Taxonomy" id="4572"/>
    <lineage>
        <taxon>Eukaryota</taxon>
        <taxon>Viridiplantae</taxon>
        <taxon>Streptophyta</taxon>
        <taxon>Embryophyta</taxon>
        <taxon>Tracheophyta</taxon>
        <taxon>Spermatophyta</taxon>
        <taxon>Magnoliopsida</taxon>
        <taxon>Liliopsida</taxon>
        <taxon>Poales</taxon>
        <taxon>Poaceae</taxon>
        <taxon>BOP clade</taxon>
        <taxon>Pooideae</taxon>
        <taxon>Triticodae</taxon>
        <taxon>Triticeae</taxon>
        <taxon>Triticinae</taxon>
        <taxon>Triticum</taxon>
    </lineage>
</organism>
<name>A0A8R7U4P7_TRIUA</name>
<protein>
    <submittedName>
        <fullName evidence="1">Uncharacterized protein</fullName>
    </submittedName>
</protein>
<keyword evidence="2" id="KW-1185">Reference proteome</keyword>
<reference evidence="1" key="3">
    <citation type="submission" date="2022-06" db="UniProtKB">
        <authorList>
            <consortium name="EnsemblPlants"/>
        </authorList>
    </citation>
    <scope>IDENTIFICATION</scope>
</reference>
<evidence type="ECO:0000313" key="2">
    <source>
        <dbReference type="Proteomes" id="UP000015106"/>
    </source>
</evidence>
<proteinExistence type="predicted"/>